<proteinExistence type="predicted"/>
<dbReference type="STRING" id="67767.A0A0J7K6Q0"/>
<protein>
    <submittedName>
        <fullName evidence="1">Uncharacterized protein</fullName>
    </submittedName>
</protein>
<gene>
    <name evidence="1" type="ORF">RF55_15322</name>
</gene>
<dbReference type="AlphaFoldDB" id="A0A0J7K6Q0"/>
<evidence type="ECO:0000313" key="2">
    <source>
        <dbReference type="Proteomes" id="UP000036403"/>
    </source>
</evidence>
<keyword evidence="2" id="KW-1185">Reference proteome</keyword>
<dbReference type="Proteomes" id="UP000036403">
    <property type="component" value="Unassembled WGS sequence"/>
</dbReference>
<reference evidence="1 2" key="1">
    <citation type="submission" date="2015-04" db="EMBL/GenBank/DDBJ databases">
        <title>Lasius niger genome sequencing.</title>
        <authorList>
            <person name="Konorov E.A."/>
            <person name="Nikitin M.A."/>
            <person name="Kirill M.V."/>
            <person name="Chang P."/>
        </authorList>
    </citation>
    <scope>NUCLEOTIDE SEQUENCE [LARGE SCALE GENOMIC DNA]</scope>
    <source>
        <tissue evidence="1">Whole</tissue>
    </source>
</reference>
<dbReference type="EMBL" id="LBMM01012987">
    <property type="protein sequence ID" value="KMQ85876.1"/>
    <property type="molecule type" value="Genomic_DNA"/>
</dbReference>
<accession>A0A0J7K6Q0</accession>
<dbReference type="PaxDb" id="67767-A0A0J7K6Q0"/>
<dbReference type="OrthoDB" id="7612378at2759"/>
<evidence type="ECO:0000313" key="1">
    <source>
        <dbReference type="EMBL" id="KMQ85876.1"/>
    </source>
</evidence>
<comment type="caution">
    <text evidence="1">The sequence shown here is derived from an EMBL/GenBank/DDBJ whole genome shotgun (WGS) entry which is preliminary data.</text>
</comment>
<name>A0A0J7K6Q0_LASNI</name>
<organism evidence="1 2">
    <name type="scientific">Lasius niger</name>
    <name type="common">Black garden ant</name>
    <dbReference type="NCBI Taxonomy" id="67767"/>
    <lineage>
        <taxon>Eukaryota</taxon>
        <taxon>Metazoa</taxon>
        <taxon>Ecdysozoa</taxon>
        <taxon>Arthropoda</taxon>
        <taxon>Hexapoda</taxon>
        <taxon>Insecta</taxon>
        <taxon>Pterygota</taxon>
        <taxon>Neoptera</taxon>
        <taxon>Endopterygota</taxon>
        <taxon>Hymenoptera</taxon>
        <taxon>Apocrita</taxon>
        <taxon>Aculeata</taxon>
        <taxon>Formicoidea</taxon>
        <taxon>Formicidae</taxon>
        <taxon>Formicinae</taxon>
        <taxon>Lasius</taxon>
        <taxon>Lasius</taxon>
    </lineage>
</organism>
<sequence length="179" mass="20562">MVVPTFVDLQGFIIGRNFIVKEVAILRDGSVLSHYFFGSPVPWHVLTKFEKSQASWLIGHHHGLQWEDGNVPYSFAQRLITKAVMGSTEDEDGSFPLVYVKGCEKREWLTDILGDDARNSVNIETLDADYEDIASLNKLDVTNTIRCEKHLKNCALQNVFKIFNWWSSHHNDLPKHYLE</sequence>